<proteinExistence type="predicted"/>
<feature type="region of interest" description="Disordered" evidence="1">
    <location>
        <begin position="98"/>
        <end position="161"/>
    </location>
</feature>
<evidence type="ECO:0000313" key="3">
    <source>
        <dbReference type="EMBL" id="EPR78721.1"/>
    </source>
</evidence>
<evidence type="ECO:0000256" key="1">
    <source>
        <dbReference type="SAM" id="MobiDB-lite"/>
    </source>
</evidence>
<dbReference type="InParanoid" id="S7W7F3"/>
<gene>
    <name evidence="3" type="ORF">SLOPH_1032</name>
</gene>
<evidence type="ECO:0000256" key="2">
    <source>
        <dbReference type="SAM" id="SignalP"/>
    </source>
</evidence>
<reference evidence="4" key="1">
    <citation type="journal article" date="2013" name="PLoS Genet.">
        <title>The genome of Spraguea lophii and the basis of host-microsporidian interactions.</title>
        <authorList>
            <person name="Campbell S.E."/>
            <person name="Williams T.A."/>
            <person name="Yousuf A."/>
            <person name="Soanes D.M."/>
            <person name="Paszkiewicz K.H."/>
            <person name="Williams B.A.P."/>
        </authorList>
    </citation>
    <scope>NUCLEOTIDE SEQUENCE [LARGE SCALE GENOMIC DNA]</scope>
    <source>
        <strain evidence="4">42_110</strain>
    </source>
</reference>
<evidence type="ECO:0000313" key="4">
    <source>
        <dbReference type="Proteomes" id="UP000014978"/>
    </source>
</evidence>
<protein>
    <submittedName>
        <fullName evidence="3">Uncharacterized protein</fullName>
    </submittedName>
</protein>
<dbReference type="OrthoDB" id="2195427at2759"/>
<organism evidence="3 4">
    <name type="scientific">Spraguea lophii (strain 42_110)</name>
    <name type="common">Microsporidian parasite</name>
    <dbReference type="NCBI Taxonomy" id="1358809"/>
    <lineage>
        <taxon>Eukaryota</taxon>
        <taxon>Fungi</taxon>
        <taxon>Fungi incertae sedis</taxon>
        <taxon>Microsporidia</taxon>
        <taxon>Spragueidae</taxon>
        <taxon>Spraguea</taxon>
    </lineage>
</organism>
<dbReference type="EMBL" id="ATCN01000590">
    <property type="protein sequence ID" value="EPR78721.1"/>
    <property type="molecule type" value="Genomic_DNA"/>
</dbReference>
<dbReference type="HOGENOM" id="CLU_1205447_0_0_1"/>
<dbReference type="AlphaFoldDB" id="S7W7F3"/>
<feature type="signal peptide" evidence="2">
    <location>
        <begin position="1"/>
        <end position="15"/>
    </location>
</feature>
<sequence length="230" mass="26869">MKFSFMIFLISLSQCFYLKNNGFYIGNNEMTPRKKSFKFEDGKVCGEDGCLEVDGESDFKILKNGSSIKFETEDGCIVNNDGNLVIMSCETDGAEFSIENEDHNDENVSSTDKEDSDNFEENNNKEKSLTSKPKFKYRKIKKEERPHVPRLKNKEGKKGHKKNSKLLFTKESLSYRDQEIKREHNSHVHRVGNHATRAYYTYFPYRPGERQSQWAFHLLRHGVPVRFRSQ</sequence>
<comment type="caution">
    <text evidence="3">The sequence shown here is derived from an EMBL/GenBank/DDBJ whole genome shotgun (WGS) entry which is preliminary data.</text>
</comment>
<feature type="chain" id="PRO_5012475006" evidence="2">
    <location>
        <begin position="16"/>
        <end position="230"/>
    </location>
</feature>
<dbReference type="Proteomes" id="UP000014978">
    <property type="component" value="Unassembled WGS sequence"/>
</dbReference>
<accession>S7W7F3</accession>
<dbReference type="VEuPathDB" id="MicrosporidiaDB:SLOPH_1032"/>
<keyword evidence="2" id="KW-0732">Signal</keyword>
<feature type="compositionally biased region" description="Basic and acidic residues" evidence="1">
    <location>
        <begin position="141"/>
        <end position="156"/>
    </location>
</feature>
<name>S7W7F3_SPRLO</name>
<keyword evidence="4" id="KW-1185">Reference proteome</keyword>